<keyword evidence="1" id="KW-0732">Signal</keyword>
<dbReference type="Proteomes" id="UP000076502">
    <property type="component" value="Unassembled WGS sequence"/>
</dbReference>
<dbReference type="PANTHER" id="PTHR22803">
    <property type="entry name" value="MANNOSE, PHOSPHOLIPASE, LECTIN RECEPTOR RELATED"/>
    <property type="match status" value="1"/>
</dbReference>
<dbReference type="Pfam" id="PF00059">
    <property type="entry name" value="Lectin_C"/>
    <property type="match status" value="1"/>
</dbReference>
<feature type="domain" description="C-type lectin" evidence="2">
    <location>
        <begin position="109"/>
        <end position="232"/>
    </location>
</feature>
<feature type="signal peptide" evidence="1">
    <location>
        <begin position="1"/>
        <end position="22"/>
    </location>
</feature>
<keyword evidence="4" id="KW-1185">Reference proteome</keyword>
<protein>
    <submittedName>
        <fullName evidence="3">Hemolymph lipopolysaccharide-binding protein</fullName>
    </submittedName>
</protein>
<dbReference type="SUPFAM" id="SSF56436">
    <property type="entry name" value="C-type lectin-like"/>
    <property type="match status" value="1"/>
</dbReference>
<evidence type="ECO:0000259" key="2">
    <source>
        <dbReference type="PROSITE" id="PS50041"/>
    </source>
</evidence>
<proteinExistence type="predicted"/>
<dbReference type="InterPro" id="IPR016186">
    <property type="entry name" value="C-type_lectin-like/link_sf"/>
</dbReference>
<sequence>MSLLNVLVSYLIPVVCVPVTFAVPQFYDMTDSPQFATLNTEATTYHDNLDLDVQNETTNICHCPNADLTLNHNDNSNVVVRSIISHYDLMERKPPMRDDYVYTPGIGAHKLHTRAKTWNNARKSCKEEGAHLAIVNSKSEARVLTGIFNRIGLIIGTDHPDHAFLGIHDCYAEGDWVTILDDSLAEAGYTDWSNKWGGQPDNGGGGQNCGILLKDGTLDDFHCQTPLPYFCELPC</sequence>
<dbReference type="OrthoDB" id="7357196at2759"/>
<organism evidence="3 4">
    <name type="scientific">Dufourea novaeangliae</name>
    <name type="common">Sweat bee</name>
    <dbReference type="NCBI Taxonomy" id="178035"/>
    <lineage>
        <taxon>Eukaryota</taxon>
        <taxon>Metazoa</taxon>
        <taxon>Ecdysozoa</taxon>
        <taxon>Arthropoda</taxon>
        <taxon>Hexapoda</taxon>
        <taxon>Insecta</taxon>
        <taxon>Pterygota</taxon>
        <taxon>Neoptera</taxon>
        <taxon>Endopterygota</taxon>
        <taxon>Hymenoptera</taxon>
        <taxon>Apocrita</taxon>
        <taxon>Aculeata</taxon>
        <taxon>Apoidea</taxon>
        <taxon>Anthophila</taxon>
        <taxon>Halictidae</taxon>
        <taxon>Rophitinae</taxon>
        <taxon>Dufourea</taxon>
    </lineage>
</organism>
<dbReference type="InterPro" id="IPR001304">
    <property type="entry name" value="C-type_lectin-like"/>
</dbReference>
<dbReference type="InterPro" id="IPR050111">
    <property type="entry name" value="C-type_lectin/snaclec_domain"/>
</dbReference>
<accession>A0A154PGG5</accession>
<dbReference type="STRING" id="178035.A0A154PGG5"/>
<dbReference type="SMART" id="SM00034">
    <property type="entry name" value="CLECT"/>
    <property type="match status" value="1"/>
</dbReference>
<evidence type="ECO:0000313" key="4">
    <source>
        <dbReference type="Proteomes" id="UP000076502"/>
    </source>
</evidence>
<name>A0A154PGG5_DUFNO</name>
<feature type="chain" id="PRO_5007599543" evidence="1">
    <location>
        <begin position="23"/>
        <end position="235"/>
    </location>
</feature>
<gene>
    <name evidence="3" type="ORF">WN55_01396</name>
</gene>
<dbReference type="EMBL" id="KQ434889">
    <property type="protein sequence ID" value="KZC10280.1"/>
    <property type="molecule type" value="Genomic_DNA"/>
</dbReference>
<dbReference type="CDD" id="cd00037">
    <property type="entry name" value="CLECT"/>
    <property type="match status" value="1"/>
</dbReference>
<dbReference type="AlphaFoldDB" id="A0A154PGG5"/>
<dbReference type="InterPro" id="IPR016187">
    <property type="entry name" value="CTDL_fold"/>
</dbReference>
<evidence type="ECO:0000256" key="1">
    <source>
        <dbReference type="SAM" id="SignalP"/>
    </source>
</evidence>
<dbReference type="PROSITE" id="PS50041">
    <property type="entry name" value="C_TYPE_LECTIN_2"/>
    <property type="match status" value="1"/>
</dbReference>
<evidence type="ECO:0000313" key="3">
    <source>
        <dbReference type="EMBL" id="KZC10280.1"/>
    </source>
</evidence>
<dbReference type="Gene3D" id="3.10.100.10">
    <property type="entry name" value="Mannose-Binding Protein A, subunit A"/>
    <property type="match status" value="1"/>
</dbReference>
<reference evidence="3 4" key="1">
    <citation type="submission" date="2015-07" db="EMBL/GenBank/DDBJ databases">
        <title>The genome of Dufourea novaeangliae.</title>
        <authorList>
            <person name="Pan H."/>
            <person name="Kapheim K."/>
        </authorList>
    </citation>
    <scope>NUCLEOTIDE SEQUENCE [LARGE SCALE GENOMIC DNA]</scope>
    <source>
        <strain evidence="3">0120121106</strain>
        <tissue evidence="3">Whole body</tissue>
    </source>
</reference>